<dbReference type="RefSeq" id="WP_208811573.1">
    <property type="nucleotide sequence ID" value="NZ_WVUH01000023.1"/>
</dbReference>
<gene>
    <name evidence="1" type="ORF">GSF22_05125</name>
</gene>
<proteinExistence type="predicted"/>
<comment type="caution">
    <text evidence="1">The sequence shown here is derived from an EMBL/GenBank/DDBJ whole genome shotgun (WGS) entry which is preliminary data.</text>
</comment>
<evidence type="ECO:0000313" key="2">
    <source>
        <dbReference type="Proteomes" id="UP000823521"/>
    </source>
</evidence>
<accession>A0ABS3VLK0</accession>
<organism evidence="1 2">
    <name type="scientific">Micromonospora echinofusca</name>
    <dbReference type="NCBI Taxonomy" id="47858"/>
    <lineage>
        <taxon>Bacteria</taxon>
        <taxon>Bacillati</taxon>
        <taxon>Actinomycetota</taxon>
        <taxon>Actinomycetes</taxon>
        <taxon>Micromonosporales</taxon>
        <taxon>Micromonosporaceae</taxon>
        <taxon>Micromonospora</taxon>
    </lineage>
</organism>
<reference evidence="1 2" key="1">
    <citation type="submission" date="2019-12" db="EMBL/GenBank/DDBJ databases">
        <title>Whole genome sequencing of endophytic Actinobacterium Micromonospora sp. MPMI6T.</title>
        <authorList>
            <person name="Evv R."/>
            <person name="Podile A.R."/>
        </authorList>
    </citation>
    <scope>NUCLEOTIDE SEQUENCE [LARGE SCALE GENOMIC DNA]</scope>
    <source>
        <strain evidence="1 2">MPMI6</strain>
    </source>
</reference>
<keyword evidence="2" id="KW-1185">Reference proteome</keyword>
<evidence type="ECO:0000313" key="1">
    <source>
        <dbReference type="EMBL" id="MBO4205392.1"/>
    </source>
</evidence>
<name>A0ABS3VLK0_MICEH</name>
<dbReference type="Proteomes" id="UP000823521">
    <property type="component" value="Unassembled WGS sequence"/>
</dbReference>
<sequence>MDTVTRASERPLATDTQNDLVELDFTPITDEEAFQVEDRTYLFGVHVDAVRG</sequence>
<dbReference type="EMBL" id="WVUH01000023">
    <property type="protein sequence ID" value="MBO4205392.1"/>
    <property type="molecule type" value="Genomic_DNA"/>
</dbReference>
<protein>
    <submittedName>
        <fullName evidence="1">Uncharacterized protein</fullName>
    </submittedName>
</protein>